<dbReference type="InterPro" id="IPR036322">
    <property type="entry name" value="WD40_repeat_dom_sf"/>
</dbReference>
<accession>A0A8H7ACP3</accession>
<name>A0A8H7ACP3_9EURO</name>
<keyword evidence="6" id="KW-1185">Reference proteome</keyword>
<evidence type="ECO:0000256" key="4">
    <source>
        <dbReference type="SAM" id="MobiDB-lite"/>
    </source>
</evidence>
<dbReference type="PANTHER" id="PTHR19848:SF8">
    <property type="entry name" value="F-BOX AND WD REPEAT DOMAIN CONTAINING 7"/>
    <property type="match status" value="1"/>
</dbReference>
<dbReference type="Gene3D" id="2.130.10.10">
    <property type="entry name" value="YVTN repeat-like/Quinoprotein amine dehydrogenase"/>
    <property type="match status" value="2"/>
</dbReference>
<feature type="repeat" description="WD" evidence="3">
    <location>
        <begin position="119"/>
        <end position="163"/>
    </location>
</feature>
<dbReference type="SUPFAM" id="SSF50978">
    <property type="entry name" value="WD40 repeat-like"/>
    <property type="match status" value="1"/>
</dbReference>
<evidence type="ECO:0000256" key="3">
    <source>
        <dbReference type="PROSITE-ProRule" id="PRU00221"/>
    </source>
</evidence>
<sequence length="389" mass="43016">MSISSRPDHFFQTDSSLDAINRKARKSYNTSGTPIKLPSKLLAVIPDPAHPGAVYVTESAATVKRVQLDTREATHTYRGPSAPLTSLCLSADGTQLYAGCWDKLIWSWDVPTCAPSLKYQGHTDFVKSTIFLKTRAGQDILVSGGAEGDVLIWNPESGQRLAVLKGGSHAIQGLVVDPLEEDLRLFTAFSDPGIRHFTISSLENTRNLSFSPSISAHDTSVYKLCFDSDGDLWTASADKTARHLVRADSWRADTTLPHPDFVRDVVVHERYGWVITACRDEEVRIWNLATGELHHTYSGHFEEVTGLCLVGDKVVSISIDGTIRQWSLQPNDLHKAKEEAANPDKAAEDSTQMKIDDPSALTEEEQRELDELMANEEQELLDRMAAGEQ</sequence>
<evidence type="ECO:0000313" key="6">
    <source>
        <dbReference type="Proteomes" id="UP000606974"/>
    </source>
</evidence>
<feature type="repeat" description="WD" evidence="3">
    <location>
        <begin position="255"/>
        <end position="296"/>
    </location>
</feature>
<evidence type="ECO:0000313" key="5">
    <source>
        <dbReference type="EMBL" id="KAF7504712.1"/>
    </source>
</evidence>
<feature type="region of interest" description="Disordered" evidence="4">
    <location>
        <begin position="336"/>
        <end position="367"/>
    </location>
</feature>
<evidence type="ECO:0000256" key="1">
    <source>
        <dbReference type="ARBA" id="ARBA00022574"/>
    </source>
</evidence>
<proteinExistence type="predicted"/>
<dbReference type="SMART" id="SM00320">
    <property type="entry name" value="WD40"/>
    <property type="match status" value="6"/>
</dbReference>
<comment type="caution">
    <text evidence="5">The sequence shown here is derived from an EMBL/GenBank/DDBJ whole genome shotgun (WGS) entry which is preliminary data.</text>
</comment>
<evidence type="ECO:0000256" key="2">
    <source>
        <dbReference type="ARBA" id="ARBA00022737"/>
    </source>
</evidence>
<keyword evidence="2" id="KW-0677">Repeat</keyword>
<dbReference type="PANTHER" id="PTHR19848">
    <property type="entry name" value="WD40 REPEAT PROTEIN"/>
    <property type="match status" value="1"/>
</dbReference>
<dbReference type="InterPro" id="IPR019775">
    <property type="entry name" value="WD40_repeat_CS"/>
</dbReference>
<dbReference type="InterPro" id="IPR015943">
    <property type="entry name" value="WD40/YVTN_repeat-like_dom_sf"/>
</dbReference>
<dbReference type="Pfam" id="PF00400">
    <property type="entry name" value="WD40"/>
    <property type="match status" value="4"/>
</dbReference>
<evidence type="ECO:0008006" key="7">
    <source>
        <dbReference type="Google" id="ProtNLM"/>
    </source>
</evidence>
<dbReference type="InterPro" id="IPR001680">
    <property type="entry name" value="WD40_rpt"/>
</dbReference>
<dbReference type="FunFam" id="2.130.10.10:FF:001196">
    <property type="entry name" value="WD repeat protein (AFU_orthologue AFUA_1G12380)"/>
    <property type="match status" value="1"/>
</dbReference>
<gene>
    <name evidence="5" type="ORF">GJ744_001781</name>
</gene>
<dbReference type="OrthoDB" id="6262491at2759"/>
<keyword evidence="1 3" id="KW-0853">WD repeat</keyword>
<dbReference type="Proteomes" id="UP000606974">
    <property type="component" value="Unassembled WGS sequence"/>
</dbReference>
<protein>
    <recommendedName>
        <fullName evidence="7">WD repeat-containing protein</fullName>
    </recommendedName>
</protein>
<dbReference type="PROSITE" id="PS50082">
    <property type="entry name" value="WD_REPEATS_2"/>
    <property type="match status" value="2"/>
</dbReference>
<dbReference type="PROSITE" id="PS00678">
    <property type="entry name" value="WD_REPEATS_1"/>
    <property type="match status" value="1"/>
</dbReference>
<dbReference type="EMBL" id="JAACFV010000129">
    <property type="protein sequence ID" value="KAF7504712.1"/>
    <property type="molecule type" value="Genomic_DNA"/>
</dbReference>
<feature type="compositionally biased region" description="Basic and acidic residues" evidence="4">
    <location>
        <begin position="336"/>
        <end position="348"/>
    </location>
</feature>
<reference evidence="5" key="1">
    <citation type="submission" date="2020-02" db="EMBL/GenBank/DDBJ databases">
        <authorList>
            <person name="Palmer J.M."/>
        </authorList>
    </citation>
    <scope>NUCLEOTIDE SEQUENCE</scope>
    <source>
        <strain evidence="5">EPUS1.4</strain>
        <tissue evidence="5">Thallus</tissue>
    </source>
</reference>
<dbReference type="AlphaFoldDB" id="A0A8H7ACP3"/>
<organism evidence="5 6">
    <name type="scientific">Endocarpon pusillum</name>
    <dbReference type="NCBI Taxonomy" id="364733"/>
    <lineage>
        <taxon>Eukaryota</taxon>
        <taxon>Fungi</taxon>
        <taxon>Dikarya</taxon>
        <taxon>Ascomycota</taxon>
        <taxon>Pezizomycotina</taxon>
        <taxon>Eurotiomycetes</taxon>
        <taxon>Chaetothyriomycetidae</taxon>
        <taxon>Verrucariales</taxon>
        <taxon>Verrucariaceae</taxon>
        <taxon>Endocarpon</taxon>
    </lineage>
</organism>